<protein>
    <recommendedName>
        <fullName evidence="8">PGG domain-containing protein</fullName>
    </recommendedName>
</protein>
<keyword evidence="2 7" id="KW-0812">Transmembrane</keyword>
<dbReference type="Proteomes" id="UP000823775">
    <property type="component" value="Unassembled WGS sequence"/>
</dbReference>
<evidence type="ECO:0000256" key="4">
    <source>
        <dbReference type="ARBA" id="ARBA00022989"/>
    </source>
</evidence>
<keyword evidence="4 7" id="KW-1133">Transmembrane helix</keyword>
<comment type="subcellular location">
    <subcellularLocation>
        <location evidence="1">Membrane</location>
        <topology evidence="1">Multi-pass membrane protein</topology>
    </subcellularLocation>
</comment>
<reference evidence="9 10" key="1">
    <citation type="journal article" date="2021" name="BMC Genomics">
        <title>Datura genome reveals duplications of psychoactive alkaloid biosynthetic genes and high mutation rate following tissue culture.</title>
        <authorList>
            <person name="Rajewski A."/>
            <person name="Carter-House D."/>
            <person name="Stajich J."/>
            <person name="Litt A."/>
        </authorList>
    </citation>
    <scope>NUCLEOTIDE SEQUENCE [LARGE SCALE GENOMIC DNA]</scope>
    <source>
        <strain evidence="9">AR-01</strain>
    </source>
</reference>
<feature type="transmembrane region" description="Helical" evidence="7">
    <location>
        <begin position="138"/>
        <end position="162"/>
    </location>
</feature>
<accession>A0ABS8SKF6</accession>
<feature type="transmembrane region" description="Helical" evidence="7">
    <location>
        <begin position="110"/>
        <end position="132"/>
    </location>
</feature>
<sequence length="166" mass="17893">MDPTWDKAKGDEKARENIMQAAQIHLVVATLIMTVTFTTGFTLPGGFDSDTDSPNKGMAILLRRTAFRAFVVTDAIAFTSSAVAVFTYFAMAASVISVTELTVVMRLYKIATFLQLVAMSAVVIAFITGMYATLAHSVGLAATVCVIGCISFILYLWVTYVLGSRP</sequence>
<keyword evidence="5" id="KW-0040">ANK repeat</keyword>
<comment type="caution">
    <text evidence="9">The sequence shown here is derived from an EMBL/GenBank/DDBJ whole genome shotgun (WGS) entry which is preliminary data.</text>
</comment>
<evidence type="ECO:0000313" key="10">
    <source>
        <dbReference type="Proteomes" id="UP000823775"/>
    </source>
</evidence>
<feature type="transmembrane region" description="Helical" evidence="7">
    <location>
        <begin position="75"/>
        <end position="98"/>
    </location>
</feature>
<dbReference type="Pfam" id="PF13962">
    <property type="entry name" value="PGG"/>
    <property type="match status" value="1"/>
</dbReference>
<name>A0ABS8SKF6_DATST</name>
<keyword evidence="10" id="KW-1185">Reference proteome</keyword>
<keyword evidence="3" id="KW-0677">Repeat</keyword>
<dbReference type="PANTHER" id="PTHR24186">
    <property type="entry name" value="PROTEIN PHOSPHATASE 1 REGULATORY SUBUNIT"/>
    <property type="match status" value="1"/>
</dbReference>
<evidence type="ECO:0000259" key="8">
    <source>
        <dbReference type="Pfam" id="PF13962"/>
    </source>
</evidence>
<evidence type="ECO:0000256" key="5">
    <source>
        <dbReference type="ARBA" id="ARBA00023043"/>
    </source>
</evidence>
<evidence type="ECO:0000256" key="3">
    <source>
        <dbReference type="ARBA" id="ARBA00022737"/>
    </source>
</evidence>
<evidence type="ECO:0000256" key="2">
    <source>
        <dbReference type="ARBA" id="ARBA00022692"/>
    </source>
</evidence>
<dbReference type="InterPro" id="IPR026961">
    <property type="entry name" value="PGG_dom"/>
</dbReference>
<proteinExistence type="predicted"/>
<gene>
    <name evidence="9" type="ORF">HAX54_040664</name>
</gene>
<evidence type="ECO:0000313" key="9">
    <source>
        <dbReference type="EMBL" id="MCD7459337.1"/>
    </source>
</evidence>
<feature type="domain" description="PGG" evidence="8">
    <location>
        <begin position="16"/>
        <end position="132"/>
    </location>
</feature>
<evidence type="ECO:0000256" key="1">
    <source>
        <dbReference type="ARBA" id="ARBA00004141"/>
    </source>
</evidence>
<keyword evidence="6 7" id="KW-0472">Membrane</keyword>
<dbReference type="EMBL" id="JACEIK010000578">
    <property type="protein sequence ID" value="MCD7459337.1"/>
    <property type="molecule type" value="Genomic_DNA"/>
</dbReference>
<dbReference type="PANTHER" id="PTHR24186:SF50">
    <property type="entry name" value="ANKYRIN REPEAT-CONTAINING PROTEIN ITN1-LIKE ISOFORM X1"/>
    <property type="match status" value="1"/>
</dbReference>
<evidence type="ECO:0000256" key="6">
    <source>
        <dbReference type="ARBA" id="ARBA00023136"/>
    </source>
</evidence>
<evidence type="ECO:0000256" key="7">
    <source>
        <dbReference type="SAM" id="Phobius"/>
    </source>
</evidence>
<organism evidence="9 10">
    <name type="scientific">Datura stramonium</name>
    <name type="common">Jimsonweed</name>
    <name type="synonym">Common thornapple</name>
    <dbReference type="NCBI Taxonomy" id="4076"/>
    <lineage>
        <taxon>Eukaryota</taxon>
        <taxon>Viridiplantae</taxon>
        <taxon>Streptophyta</taxon>
        <taxon>Embryophyta</taxon>
        <taxon>Tracheophyta</taxon>
        <taxon>Spermatophyta</taxon>
        <taxon>Magnoliopsida</taxon>
        <taxon>eudicotyledons</taxon>
        <taxon>Gunneridae</taxon>
        <taxon>Pentapetalae</taxon>
        <taxon>asterids</taxon>
        <taxon>lamiids</taxon>
        <taxon>Solanales</taxon>
        <taxon>Solanaceae</taxon>
        <taxon>Solanoideae</taxon>
        <taxon>Datureae</taxon>
        <taxon>Datura</taxon>
    </lineage>
</organism>
<feature type="transmembrane region" description="Helical" evidence="7">
    <location>
        <begin position="21"/>
        <end position="43"/>
    </location>
</feature>